<reference evidence="5" key="1">
    <citation type="journal article" date="2011" name="Mar. Genomics">
        <title>A tandem-repeat galectin involved in innate immune response of the pearl oyster Pinctada fucata.</title>
        <authorList>
            <person name="Wang Z."/>
            <person name="Jian J."/>
            <person name="Lu Y."/>
            <person name="Wang B."/>
            <person name="Wu Z."/>
        </authorList>
    </citation>
    <scope>NUCLEOTIDE SEQUENCE</scope>
</reference>
<dbReference type="SUPFAM" id="SSF49899">
    <property type="entry name" value="Concanavalin A-like lectins/glucanases"/>
    <property type="match status" value="2"/>
</dbReference>
<evidence type="ECO:0000256" key="3">
    <source>
        <dbReference type="RuleBase" id="RU102079"/>
    </source>
</evidence>
<keyword evidence="1 3" id="KW-0430">Lectin</keyword>
<dbReference type="SMART" id="SM00276">
    <property type="entry name" value="GLECT"/>
    <property type="match status" value="2"/>
</dbReference>
<dbReference type="GO" id="GO:0030246">
    <property type="term" value="F:carbohydrate binding"/>
    <property type="evidence" value="ECO:0007669"/>
    <property type="project" value="UniProtKB-UniRule"/>
</dbReference>
<dbReference type="EMBL" id="FJ267519">
    <property type="protein sequence ID" value="ACO53607.1"/>
    <property type="molecule type" value="mRNA"/>
</dbReference>
<evidence type="ECO:0000256" key="2">
    <source>
        <dbReference type="ARBA" id="ARBA00022737"/>
    </source>
</evidence>
<dbReference type="PANTHER" id="PTHR11346:SF176">
    <property type="entry name" value="32 KDA BETA-GALACTOSIDE-BINDING LECTIN LEC-3"/>
    <property type="match status" value="1"/>
</dbReference>
<keyword evidence="2" id="KW-0677">Repeat</keyword>
<dbReference type="FunFam" id="2.60.120.200:FF:000124">
    <property type="entry name" value="Galectin-4"/>
    <property type="match status" value="2"/>
</dbReference>
<dbReference type="AlphaFoldDB" id="C6FHM9"/>
<dbReference type="InterPro" id="IPR013320">
    <property type="entry name" value="ConA-like_dom_sf"/>
</dbReference>
<evidence type="ECO:0000259" key="4">
    <source>
        <dbReference type="PROSITE" id="PS51304"/>
    </source>
</evidence>
<feature type="domain" description="Galectin" evidence="4">
    <location>
        <begin position="212"/>
        <end position="348"/>
    </location>
</feature>
<proteinExistence type="evidence at transcript level"/>
<feature type="domain" description="Galectin" evidence="4">
    <location>
        <begin position="15"/>
        <end position="147"/>
    </location>
</feature>
<dbReference type="InterPro" id="IPR044156">
    <property type="entry name" value="Galectin-like"/>
</dbReference>
<dbReference type="Gene3D" id="2.60.120.200">
    <property type="match status" value="2"/>
</dbReference>
<dbReference type="CDD" id="cd00070">
    <property type="entry name" value="GLECT"/>
    <property type="match status" value="2"/>
</dbReference>
<sequence>MAYNASTVVNPPIPYVGGIPGGLKVGTQIIINATLPYHENQFSINLQCGPNLNPKSNTALHFNPRPNEGCIVRDSLQHHSWGAEERHGGCPINKGQPFEIIILCQMNHYKVSVNGRHFCDFRHRIDRNHVNTLTVEGGVQVNSIRFDGHGGHHHGHHGHHHGHGVGGFIGNVVGGAIKAAMGPPSYPAGQVHPPPPSGGAPGQPMYNPPVPLTTQIPGGFYPGRMIFISGVPNFNASRFTINLQCGPYEGSDIALHCDMRLRVGGDMNVIVRNSCQGGGWGAEERHSPYFPFMPNANFDMIIMAEGNQFKIAVNNQHLLEFYHRLQPLTRIDTLLVKGDLRLTQVRIQ</sequence>
<evidence type="ECO:0000256" key="1">
    <source>
        <dbReference type="ARBA" id="ARBA00022734"/>
    </source>
</evidence>
<dbReference type="PANTHER" id="PTHR11346">
    <property type="entry name" value="GALECTIN"/>
    <property type="match status" value="1"/>
</dbReference>
<dbReference type="PROSITE" id="PS51304">
    <property type="entry name" value="GALECTIN"/>
    <property type="match status" value="2"/>
</dbReference>
<dbReference type="Pfam" id="PF00337">
    <property type="entry name" value="Gal-bind_lectin"/>
    <property type="match status" value="2"/>
</dbReference>
<dbReference type="InterPro" id="IPR001079">
    <property type="entry name" value="Galectin_CRD"/>
</dbReference>
<organism evidence="5">
    <name type="scientific">Pinctada fucata</name>
    <name type="common">Akoya pearl oyster</name>
    <name type="synonym">Pinctada imbricata fucata</name>
    <dbReference type="NCBI Taxonomy" id="50426"/>
    <lineage>
        <taxon>Eukaryota</taxon>
        <taxon>Metazoa</taxon>
        <taxon>Spiralia</taxon>
        <taxon>Lophotrochozoa</taxon>
        <taxon>Mollusca</taxon>
        <taxon>Bivalvia</taxon>
        <taxon>Autobranchia</taxon>
        <taxon>Pteriomorphia</taxon>
        <taxon>Pterioida</taxon>
        <taxon>Pterioidea</taxon>
        <taxon>Pteriidae</taxon>
        <taxon>Pinctada</taxon>
    </lineage>
</organism>
<protein>
    <recommendedName>
        <fullName evidence="3">Galectin</fullName>
    </recommendedName>
</protein>
<evidence type="ECO:0000313" key="5">
    <source>
        <dbReference type="EMBL" id="ACO53607.1"/>
    </source>
</evidence>
<name>C6FHM9_PINFU</name>
<accession>C6FHM9</accession>
<dbReference type="SMART" id="SM00908">
    <property type="entry name" value="Gal-bind_lectin"/>
    <property type="match status" value="2"/>
</dbReference>